<reference evidence="2" key="1">
    <citation type="journal article" date="2023" name="G3 (Bethesda)">
        <title>A reference genome for the long-term kleptoplast-retaining sea slug Elysia crispata morphotype clarki.</title>
        <authorList>
            <person name="Eastman K.E."/>
            <person name="Pendleton A.L."/>
            <person name="Shaikh M.A."/>
            <person name="Suttiyut T."/>
            <person name="Ogas R."/>
            <person name="Tomko P."/>
            <person name="Gavelis G."/>
            <person name="Widhalm J.R."/>
            <person name="Wisecaver J.H."/>
        </authorList>
    </citation>
    <scope>NUCLEOTIDE SEQUENCE</scope>
    <source>
        <strain evidence="2">ECLA1</strain>
    </source>
</reference>
<organism evidence="2 3">
    <name type="scientific">Elysia crispata</name>
    <name type="common">lettuce slug</name>
    <dbReference type="NCBI Taxonomy" id="231223"/>
    <lineage>
        <taxon>Eukaryota</taxon>
        <taxon>Metazoa</taxon>
        <taxon>Spiralia</taxon>
        <taxon>Lophotrochozoa</taxon>
        <taxon>Mollusca</taxon>
        <taxon>Gastropoda</taxon>
        <taxon>Heterobranchia</taxon>
        <taxon>Euthyneura</taxon>
        <taxon>Panpulmonata</taxon>
        <taxon>Sacoglossa</taxon>
        <taxon>Placobranchoidea</taxon>
        <taxon>Plakobranchidae</taxon>
        <taxon>Elysia</taxon>
    </lineage>
</organism>
<dbReference type="EMBL" id="JAWDGP010001794">
    <property type="protein sequence ID" value="KAK3788174.1"/>
    <property type="molecule type" value="Genomic_DNA"/>
</dbReference>
<evidence type="ECO:0000259" key="1">
    <source>
        <dbReference type="Pfam" id="PF00024"/>
    </source>
</evidence>
<evidence type="ECO:0000313" key="3">
    <source>
        <dbReference type="Proteomes" id="UP001283361"/>
    </source>
</evidence>
<dbReference type="SUPFAM" id="SSF57414">
    <property type="entry name" value="Hairpin loop containing domain-like"/>
    <property type="match status" value="1"/>
</dbReference>
<dbReference type="Pfam" id="PF00024">
    <property type="entry name" value="PAN_1"/>
    <property type="match status" value="1"/>
</dbReference>
<dbReference type="InterPro" id="IPR003609">
    <property type="entry name" value="Pan_app"/>
</dbReference>
<dbReference type="Proteomes" id="UP001283361">
    <property type="component" value="Unassembled WGS sequence"/>
</dbReference>
<proteinExistence type="predicted"/>
<gene>
    <name evidence="2" type="ORF">RRG08_065527</name>
</gene>
<feature type="domain" description="Apple" evidence="1">
    <location>
        <begin position="17"/>
        <end position="81"/>
    </location>
</feature>
<evidence type="ECO:0000313" key="2">
    <source>
        <dbReference type="EMBL" id="KAK3788174.1"/>
    </source>
</evidence>
<dbReference type="Gene3D" id="3.50.4.10">
    <property type="entry name" value="Hepatocyte Growth Factor"/>
    <property type="match status" value="1"/>
</dbReference>
<keyword evidence="3" id="KW-1185">Reference proteome</keyword>
<comment type="caution">
    <text evidence="2">The sequence shown here is derived from an EMBL/GenBank/DDBJ whole genome shotgun (WGS) entry which is preliminary data.</text>
</comment>
<accession>A0AAE1DYZ8</accession>
<protein>
    <recommendedName>
        <fullName evidence="1">Apple domain-containing protein</fullName>
    </recommendedName>
</protein>
<name>A0AAE1DYZ8_9GAST</name>
<sequence>MDSVTDKKRVAEVRGRRVQGKEFSGTTSIVTKVPSFTHCVMTCAQNYTCRYAGFNSDLLTCTILGPGSYDLNVTNQAVDTFIRDSFQ</sequence>
<dbReference type="AlphaFoldDB" id="A0AAE1DYZ8"/>